<reference evidence="1 2" key="1">
    <citation type="journal article" date="2015" name="Proc. Natl. Acad. Sci. U.S.A.">
        <title>The resurrection genome of Boea hygrometrica: A blueprint for survival of dehydration.</title>
        <authorList>
            <person name="Xiao L."/>
            <person name="Yang G."/>
            <person name="Zhang L."/>
            <person name="Yang X."/>
            <person name="Zhao S."/>
            <person name="Ji Z."/>
            <person name="Zhou Q."/>
            <person name="Hu M."/>
            <person name="Wang Y."/>
            <person name="Chen M."/>
            <person name="Xu Y."/>
            <person name="Jin H."/>
            <person name="Xiao X."/>
            <person name="Hu G."/>
            <person name="Bao F."/>
            <person name="Hu Y."/>
            <person name="Wan P."/>
            <person name="Li L."/>
            <person name="Deng X."/>
            <person name="Kuang T."/>
            <person name="Xiang C."/>
            <person name="Zhu J.K."/>
            <person name="Oliver M.J."/>
            <person name="He Y."/>
        </authorList>
    </citation>
    <scope>NUCLEOTIDE SEQUENCE [LARGE SCALE GENOMIC DNA]</scope>
    <source>
        <strain evidence="2">cv. XS01</strain>
    </source>
</reference>
<evidence type="ECO:0000313" key="2">
    <source>
        <dbReference type="Proteomes" id="UP000250235"/>
    </source>
</evidence>
<name>A0A2Z7D1D3_9LAMI</name>
<gene>
    <name evidence="1" type="ORF">F511_22325</name>
</gene>
<organism evidence="1 2">
    <name type="scientific">Dorcoceras hygrometricum</name>
    <dbReference type="NCBI Taxonomy" id="472368"/>
    <lineage>
        <taxon>Eukaryota</taxon>
        <taxon>Viridiplantae</taxon>
        <taxon>Streptophyta</taxon>
        <taxon>Embryophyta</taxon>
        <taxon>Tracheophyta</taxon>
        <taxon>Spermatophyta</taxon>
        <taxon>Magnoliopsida</taxon>
        <taxon>eudicotyledons</taxon>
        <taxon>Gunneridae</taxon>
        <taxon>Pentapetalae</taxon>
        <taxon>asterids</taxon>
        <taxon>lamiids</taxon>
        <taxon>Lamiales</taxon>
        <taxon>Gesneriaceae</taxon>
        <taxon>Didymocarpoideae</taxon>
        <taxon>Trichosporeae</taxon>
        <taxon>Loxocarpinae</taxon>
        <taxon>Dorcoceras</taxon>
    </lineage>
</organism>
<dbReference type="Proteomes" id="UP000250235">
    <property type="component" value="Unassembled WGS sequence"/>
</dbReference>
<dbReference type="AlphaFoldDB" id="A0A2Z7D1D3"/>
<sequence>MEPQHTMHSQSAGGNHRFVIFRCDNQPTITAQWYSGTIAQSATTSMIALDLFGVTTQSADHNASSIRASIKFRLNISASPTLYACATTKRRRLGVLLQNKQISQHRPAHEHPNLVKSEIHEPYRCTPKLTNPTDCEIQKFEYD</sequence>
<dbReference type="EMBL" id="KQ991055">
    <property type="protein sequence ID" value="KZV52487.1"/>
    <property type="molecule type" value="Genomic_DNA"/>
</dbReference>
<protein>
    <submittedName>
        <fullName evidence="1">Cyclin family protein</fullName>
    </submittedName>
</protein>
<proteinExistence type="predicted"/>
<keyword evidence="2" id="KW-1185">Reference proteome</keyword>
<accession>A0A2Z7D1D3</accession>
<evidence type="ECO:0000313" key="1">
    <source>
        <dbReference type="EMBL" id="KZV52487.1"/>
    </source>
</evidence>